<dbReference type="FunFam" id="3.40.50.720:FF:000084">
    <property type="entry name" value="Short-chain dehydrogenase reductase"/>
    <property type="match status" value="1"/>
</dbReference>
<dbReference type="Gene3D" id="3.40.50.720">
    <property type="entry name" value="NAD(P)-binding Rossmann-like Domain"/>
    <property type="match status" value="1"/>
</dbReference>
<dbReference type="PRINTS" id="PR00080">
    <property type="entry name" value="SDRFAMILY"/>
</dbReference>
<accession>A0A6J6T8G9</accession>
<dbReference type="EMBL" id="CAEZUG010000003">
    <property type="protein sequence ID" value="CAB4584221.1"/>
    <property type="molecule type" value="Genomic_DNA"/>
</dbReference>
<comment type="similarity">
    <text evidence="1">Belongs to the short-chain dehydrogenases/reductases (SDR) family.</text>
</comment>
<proteinExistence type="inferred from homology"/>
<dbReference type="GO" id="GO:0016616">
    <property type="term" value="F:oxidoreductase activity, acting on the CH-OH group of donors, NAD or NADP as acceptor"/>
    <property type="evidence" value="ECO:0007669"/>
    <property type="project" value="TreeGrafter"/>
</dbReference>
<protein>
    <submittedName>
        <fullName evidence="4">Unannotated protein</fullName>
    </submittedName>
</protein>
<dbReference type="InterPro" id="IPR036291">
    <property type="entry name" value="NAD(P)-bd_dom_sf"/>
</dbReference>
<dbReference type="PROSITE" id="PS00061">
    <property type="entry name" value="ADH_SHORT"/>
    <property type="match status" value="1"/>
</dbReference>
<evidence type="ECO:0000256" key="1">
    <source>
        <dbReference type="ARBA" id="ARBA00006484"/>
    </source>
</evidence>
<dbReference type="SUPFAM" id="SSF51735">
    <property type="entry name" value="NAD(P)-binding Rossmann-fold domains"/>
    <property type="match status" value="1"/>
</dbReference>
<dbReference type="EMBL" id="CAEZZB010000033">
    <property type="protein sequence ID" value="CAB4743205.1"/>
    <property type="molecule type" value="Genomic_DNA"/>
</dbReference>
<dbReference type="PANTHER" id="PTHR42760:SF133">
    <property type="entry name" value="3-OXOACYL-[ACYL-CARRIER-PROTEIN] REDUCTASE"/>
    <property type="match status" value="1"/>
</dbReference>
<name>A0A6J6T8G9_9ZZZZ</name>
<dbReference type="AlphaFoldDB" id="A0A6J6T8G9"/>
<dbReference type="CDD" id="cd05233">
    <property type="entry name" value="SDR_c"/>
    <property type="match status" value="1"/>
</dbReference>
<dbReference type="PRINTS" id="PR00081">
    <property type="entry name" value="GDHRDH"/>
</dbReference>
<dbReference type="PANTHER" id="PTHR42760">
    <property type="entry name" value="SHORT-CHAIN DEHYDROGENASES/REDUCTASES FAMILY MEMBER"/>
    <property type="match status" value="1"/>
</dbReference>
<keyword evidence="2" id="KW-0560">Oxidoreductase</keyword>
<dbReference type="InterPro" id="IPR002347">
    <property type="entry name" value="SDR_fam"/>
</dbReference>
<dbReference type="Pfam" id="PF13561">
    <property type="entry name" value="adh_short_C2"/>
    <property type="match status" value="1"/>
</dbReference>
<evidence type="ECO:0000313" key="4">
    <source>
        <dbReference type="EMBL" id="CAB4743205.1"/>
    </source>
</evidence>
<gene>
    <name evidence="3" type="ORF">UFOPK1795_00112</name>
    <name evidence="4" type="ORF">UFOPK2816_00415</name>
</gene>
<dbReference type="InterPro" id="IPR020904">
    <property type="entry name" value="Sc_DH/Rdtase_CS"/>
</dbReference>
<reference evidence="4" key="1">
    <citation type="submission" date="2020-05" db="EMBL/GenBank/DDBJ databases">
        <authorList>
            <person name="Chiriac C."/>
            <person name="Salcher M."/>
            <person name="Ghai R."/>
            <person name="Kavagutti S V."/>
        </authorList>
    </citation>
    <scope>NUCLEOTIDE SEQUENCE</scope>
</reference>
<evidence type="ECO:0000256" key="2">
    <source>
        <dbReference type="ARBA" id="ARBA00023002"/>
    </source>
</evidence>
<organism evidence="4">
    <name type="scientific">freshwater metagenome</name>
    <dbReference type="NCBI Taxonomy" id="449393"/>
    <lineage>
        <taxon>unclassified sequences</taxon>
        <taxon>metagenomes</taxon>
        <taxon>ecological metagenomes</taxon>
    </lineage>
</organism>
<evidence type="ECO:0000313" key="3">
    <source>
        <dbReference type="EMBL" id="CAB4584221.1"/>
    </source>
</evidence>
<sequence length="256" mass="27679">MKPGRLQGQNALITGGARGIGAAVARLYASEGAAVAICYLDTPHMEKLAKDLVSELTGKGFRAICLPGDLSLPETPEILVKETKKQLGDISIVVANGALMGRKKWNEISIDEWDQFQDINSRGTWLLAKAAYEDLKKTKGSIITVTSVMVETGQPGALHYSASKAAIIGITRALARELGEDGIRVNSVMPGAIRTEMELETDPNQEEMAEHLYRVQALKRRGTSEDLAGAFMFLASEESSFVTGQVLNVDGGWVMR</sequence>